<dbReference type="OrthoDB" id="5419315at2759"/>
<dbReference type="AlphaFoldDB" id="A0A179F4Q5"/>
<evidence type="ECO:0000256" key="3">
    <source>
        <dbReference type="RuleBase" id="RU003560"/>
    </source>
</evidence>
<dbReference type="Proteomes" id="UP000078397">
    <property type="component" value="Unassembled WGS sequence"/>
</dbReference>
<dbReference type="GO" id="GO:0008483">
    <property type="term" value="F:transaminase activity"/>
    <property type="evidence" value="ECO:0007669"/>
    <property type="project" value="UniProtKB-KW"/>
</dbReference>
<dbReference type="RefSeq" id="XP_018138260.1">
    <property type="nucleotide sequence ID" value="XM_018289072.1"/>
</dbReference>
<dbReference type="CDD" id="cd00610">
    <property type="entry name" value="OAT_like"/>
    <property type="match status" value="1"/>
</dbReference>
<dbReference type="Pfam" id="PF00202">
    <property type="entry name" value="Aminotran_3"/>
    <property type="match status" value="1"/>
</dbReference>
<protein>
    <submittedName>
        <fullName evidence="5">Aminotransferase</fullName>
    </submittedName>
</protein>
<dbReference type="PROSITE" id="PS00600">
    <property type="entry name" value="AA_TRANSFER_CLASS_3"/>
    <property type="match status" value="1"/>
</dbReference>
<keyword evidence="5" id="KW-0032">Aminotransferase</keyword>
<name>A0A179F4Q5_METCM</name>
<reference evidence="5 6" key="1">
    <citation type="journal article" date="2016" name="PLoS Pathog.">
        <title>Biosynthesis of antibiotic leucinostatins in bio-control fungus Purpureocillium lilacinum and their inhibition on phytophthora revealed by genome mining.</title>
        <authorList>
            <person name="Wang G."/>
            <person name="Liu Z."/>
            <person name="Lin R."/>
            <person name="Li E."/>
            <person name="Mao Z."/>
            <person name="Ling J."/>
            <person name="Yang Y."/>
            <person name="Yin W.B."/>
            <person name="Xie B."/>
        </authorList>
    </citation>
    <scope>NUCLEOTIDE SEQUENCE [LARGE SCALE GENOMIC DNA]</scope>
    <source>
        <strain evidence="5">170</strain>
    </source>
</reference>
<comment type="caution">
    <text evidence="5">The sequence shown here is derived from an EMBL/GenBank/DDBJ whole genome shotgun (WGS) entry which is preliminary data.</text>
</comment>
<comment type="similarity">
    <text evidence="1 3">Belongs to the class-III pyridoxal-phosphate-dependent aminotransferase family.</text>
</comment>
<dbReference type="GO" id="GO:0030170">
    <property type="term" value="F:pyridoxal phosphate binding"/>
    <property type="evidence" value="ECO:0007669"/>
    <property type="project" value="InterPro"/>
</dbReference>
<proteinExistence type="inferred from homology"/>
<dbReference type="InterPro" id="IPR015422">
    <property type="entry name" value="PyrdxlP-dep_Trfase_small"/>
</dbReference>
<dbReference type="SUPFAM" id="SSF53383">
    <property type="entry name" value="PLP-dependent transferases"/>
    <property type="match status" value="1"/>
</dbReference>
<keyword evidence="2 3" id="KW-0663">Pyridoxal phosphate</keyword>
<evidence type="ECO:0000256" key="1">
    <source>
        <dbReference type="ARBA" id="ARBA00008954"/>
    </source>
</evidence>
<sequence length="470" mass="51754">MAPHRNDEADRGGRSKEDVHVSNSNEGHLLHRSLIDVPHFVKSASGIDLHLDNGETAIDACGGAAVAILGHGNEEVHTAIIKQLHQVSYVHTQAYTTSVAEELANVILKGNPYGLEKAFFVSSGSEAVDSAMKLARQYHYERNDCQRLHFVSRNQSYHGNTIGAMSLSGNVSRKIPYLGFGYPHVSHVNPPYAYRYQRPGETELEFTKRLLMELEEEFLRLGPQTIVAFIAETVIGATAGCVPPPSGYFRGVREICDKYGILLILDEIMCGTGRTGTYFAFEQEDVVPDIVTAAKGLGGGYAAIAGIYIHKKIIDQLRLGSNAFVHGHTYQAHPVSCAAALAVQRILRRDGLVERCKIMGELLGQKLRKELRDCKFIGDIRGRGLFWAIEFVKDRNEGTKEPFDPSIKFGYKVQEAAFQLGVAIYPGSGTIDGLKGDHILLAPPFTVTEDQLGRICQVVREAIEDQGRAY</sequence>
<evidence type="ECO:0000313" key="5">
    <source>
        <dbReference type="EMBL" id="OAQ60350.1"/>
    </source>
</evidence>
<dbReference type="GO" id="GO:0005829">
    <property type="term" value="C:cytosol"/>
    <property type="evidence" value="ECO:0007669"/>
    <property type="project" value="TreeGrafter"/>
</dbReference>
<keyword evidence="6" id="KW-1185">Reference proteome</keyword>
<dbReference type="KEGG" id="pchm:VFPPC_10760"/>
<dbReference type="NCBIfam" id="NF005685">
    <property type="entry name" value="PRK07483.1"/>
    <property type="match status" value="1"/>
</dbReference>
<dbReference type="InterPro" id="IPR015421">
    <property type="entry name" value="PyrdxlP-dep_Trfase_major"/>
</dbReference>
<dbReference type="EMBL" id="LSBJ02000009">
    <property type="protein sequence ID" value="OAQ60350.1"/>
    <property type="molecule type" value="Genomic_DNA"/>
</dbReference>
<feature type="compositionally biased region" description="Basic and acidic residues" evidence="4">
    <location>
        <begin position="1"/>
        <end position="20"/>
    </location>
</feature>
<organism evidence="5 6">
    <name type="scientific">Pochonia chlamydosporia 170</name>
    <dbReference type="NCBI Taxonomy" id="1380566"/>
    <lineage>
        <taxon>Eukaryota</taxon>
        <taxon>Fungi</taxon>
        <taxon>Dikarya</taxon>
        <taxon>Ascomycota</taxon>
        <taxon>Pezizomycotina</taxon>
        <taxon>Sordariomycetes</taxon>
        <taxon>Hypocreomycetidae</taxon>
        <taxon>Hypocreales</taxon>
        <taxon>Clavicipitaceae</taxon>
        <taxon>Pochonia</taxon>
    </lineage>
</organism>
<dbReference type="GeneID" id="28853066"/>
<evidence type="ECO:0000256" key="2">
    <source>
        <dbReference type="ARBA" id="ARBA00022898"/>
    </source>
</evidence>
<evidence type="ECO:0000256" key="4">
    <source>
        <dbReference type="SAM" id="MobiDB-lite"/>
    </source>
</evidence>
<dbReference type="PANTHER" id="PTHR43094">
    <property type="entry name" value="AMINOTRANSFERASE"/>
    <property type="match status" value="1"/>
</dbReference>
<accession>A0A179F4Q5</accession>
<dbReference type="PANTHER" id="PTHR43094:SF1">
    <property type="entry name" value="AMINOTRANSFERASE CLASS-III"/>
    <property type="match status" value="1"/>
</dbReference>
<dbReference type="InterPro" id="IPR005814">
    <property type="entry name" value="Aminotrans_3"/>
</dbReference>
<feature type="region of interest" description="Disordered" evidence="4">
    <location>
        <begin position="1"/>
        <end position="24"/>
    </location>
</feature>
<dbReference type="STRING" id="1380566.A0A179F4Q5"/>
<dbReference type="InterPro" id="IPR015424">
    <property type="entry name" value="PyrdxlP-dep_Trfase"/>
</dbReference>
<dbReference type="Gene3D" id="3.40.640.10">
    <property type="entry name" value="Type I PLP-dependent aspartate aminotransferase-like (Major domain)"/>
    <property type="match status" value="1"/>
</dbReference>
<dbReference type="InterPro" id="IPR049704">
    <property type="entry name" value="Aminotrans_3_PPA_site"/>
</dbReference>
<gene>
    <name evidence="5" type="ORF">VFPPC_10760</name>
</gene>
<dbReference type="Gene3D" id="3.90.1150.10">
    <property type="entry name" value="Aspartate Aminotransferase, domain 1"/>
    <property type="match status" value="1"/>
</dbReference>
<keyword evidence="5" id="KW-0808">Transferase</keyword>
<evidence type="ECO:0000313" key="6">
    <source>
        <dbReference type="Proteomes" id="UP000078397"/>
    </source>
</evidence>